<dbReference type="EMBL" id="SODV01000001">
    <property type="protein sequence ID" value="TDX00635.1"/>
    <property type="molecule type" value="Genomic_DNA"/>
</dbReference>
<evidence type="ECO:0000256" key="1">
    <source>
        <dbReference type="SAM" id="SignalP"/>
    </source>
</evidence>
<proteinExistence type="predicted"/>
<reference evidence="2 3" key="1">
    <citation type="submission" date="2019-03" db="EMBL/GenBank/DDBJ databases">
        <title>Genomic Encyclopedia of Type Strains, Phase IV (KMG-IV): sequencing the most valuable type-strain genomes for metagenomic binning, comparative biology and taxonomic classification.</title>
        <authorList>
            <person name="Goeker M."/>
        </authorList>
    </citation>
    <scope>NUCLEOTIDE SEQUENCE [LARGE SCALE GENOMIC DNA]</scope>
    <source>
        <strain evidence="2 3">DSM 100059</strain>
    </source>
</reference>
<evidence type="ECO:0000313" key="3">
    <source>
        <dbReference type="Proteomes" id="UP000294498"/>
    </source>
</evidence>
<dbReference type="PANTHER" id="PTHR37833:SF1">
    <property type="entry name" value="SIGNAL PEPTIDE PROTEIN"/>
    <property type="match status" value="1"/>
</dbReference>
<feature type="signal peptide" evidence="1">
    <location>
        <begin position="1"/>
        <end position="19"/>
    </location>
</feature>
<comment type="caution">
    <text evidence="2">The sequence shown here is derived from an EMBL/GenBank/DDBJ whole genome shotgun (WGS) entry which is preliminary data.</text>
</comment>
<organism evidence="2 3">
    <name type="scientific">Dinghuibacter silviterrae</name>
    <dbReference type="NCBI Taxonomy" id="1539049"/>
    <lineage>
        <taxon>Bacteria</taxon>
        <taxon>Pseudomonadati</taxon>
        <taxon>Bacteroidota</taxon>
        <taxon>Chitinophagia</taxon>
        <taxon>Chitinophagales</taxon>
        <taxon>Chitinophagaceae</taxon>
        <taxon>Dinghuibacter</taxon>
    </lineage>
</organism>
<dbReference type="InterPro" id="IPR011467">
    <property type="entry name" value="DUF1573"/>
</dbReference>
<dbReference type="Proteomes" id="UP000294498">
    <property type="component" value="Unassembled WGS sequence"/>
</dbReference>
<dbReference type="Gene3D" id="2.60.40.10">
    <property type="entry name" value="Immunoglobulins"/>
    <property type="match status" value="1"/>
</dbReference>
<feature type="chain" id="PRO_5020444192" evidence="1">
    <location>
        <begin position="20"/>
        <end position="140"/>
    </location>
</feature>
<keyword evidence="1" id="KW-0732">Signal</keyword>
<accession>A0A4R8DT91</accession>
<protein>
    <submittedName>
        <fullName evidence="2">Uncharacterized protein DUF1573</fullName>
    </submittedName>
</protein>
<evidence type="ECO:0000313" key="2">
    <source>
        <dbReference type="EMBL" id="TDX00635.1"/>
    </source>
</evidence>
<gene>
    <name evidence="2" type="ORF">EDB95_1661</name>
</gene>
<dbReference type="Pfam" id="PF07610">
    <property type="entry name" value="DUF1573"/>
    <property type="match status" value="1"/>
</dbReference>
<dbReference type="RefSeq" id="WP_162852519.1">
    <property type="nucleotide sequence ID" value="NZ_SODV01000001.1"/>
</dbReference>
<dbReference type="PANTHER" id="PTHR37833">
    <property type="entry name" value="LIPOPROTEIN-RELATED"/>
    <property type="match status" value="1"/>
</dbReference>
<dbReference type="InterPro" id="IPR013783">
    <property type="entry name" value="Ig-like_fold"/>
</dbReference>
<keyword evidence="3" id="KW-1185">Reference proteome</keyword>
<sequence length="140" mass="15407">MQRPFLVLLLLSAGFFARAQDSAHELQPREGTHDFGEIPQGKPITYTFVLYNRGLDTLRLAHVEASCGCTTPHWSGAPVAPGDSTTIPVTYNAAGEGGFTKYISLFYTNNLHQQIYIKGEVWKTPDTSVPLNVGIQLVKQ</sequence>
<dbReference type="AlphaFoldDB" id="A0A4R8DT91"/>
<name>A0A4R8DT91_9BACT</name>